<accession>A0A6A1V5A0</accession>
<keyword evidence="6" id="KW-0479">Metal-binding</keyword>
<reference evidence="12 13" key="1">
    <citation type="journal article" date="2019" name="Plant Biotechnol. J.">
        <title>The red bayberry genome and genetic basis of sex determination.</title>
        <authorList>
            <person name="Jia H.M."/>
            <person name="Jia H.J."/>
            <person name="Cai Q.L."/>
            <person name="Wang Y."/>
            <person name="Zhao H.B."/>
            <person name="Yang W.F."/>
            <person name="Wang G.Y."/>
            <person name="Li Y.H."/>
            <person name="Zhan D.L."/>
            <person name="Shen Y.T."/>
            <person name="Niu Q.F."/>
            <person name="Chang L."/>
            <person name="Qiu J."/>
            <person name="Zhao L."/>
            <person name="Xie H.B."/>
            <person name="Fu W.Y."/>
            <person name="Jin J."/>
            <person name="Li X.W."/>
            <person name="Jiao Y."/>
            <person name="Zhou C.C."/>
            <person name="Tu T."/>
            <person name="Chai C.Y."/>
            <person name="Gao J.L."/>
            <person name="Fan L.J."/>
            <person name="van de Weg E."/>
            <person name="Wang J.Y."/>
            <person name="Gao Z.S."/>
        </authorList>
    </citation>
    <scope>NUCLEOTIDE SEQUENCE [LARGE SCALE GENOMIC DNA]</scope>
    <source>
        <tissue evidence="12">Leaves</tissue>
    </source>
</reference>
<dbReference type="InterPro" id="IPR017884">
    <property type="entry name" value="SANT_dom"/>
</dbReference>
<dbReference type="PROSITE" id="PS50158">
    <property type="entry name" value="ZF_CCHC"/>
    <property type="match status" value="1"/>
</dbReference>
<feature type="region of interest" description="Disordered" evidence="7">
    <location>
        <begin position="51"/>
        <end position="85"/>
    </location>
</feature>
<dbReference type="GO" id="GO:0003677">
    <property type="term" value="F:DNA binding"/>
    <property type="evidence" value="ECO:0007669"/>
    <property type="project" value="UniProtKB-KW"/>
</dbReference>
<dbReference type="InterPro" id="IPR017930">
    <property type="entry name" value="Myb_dom"/>
</dbReference>
<comment type="caution">
    <text evidence="12">The sequence shown here is derived from an EMBL/GenBank/DDBJ whole genome shotgun (WGS) entry which is preliminary data.</text>
</comment>
<protein>
    <submittedName>
        <fullName evidence="12">Transcription factor MYB1R1</fullName>
    </submittedName>
</protein>
<dbReference type="PANTHER" id="PTHR44191:SF64">
    <property type="entry name" value="TRANSCRIPTION FACTOR MYB1R1"/>
    <property type="match status" value="1"/>
</dbReference>
<feature type="domain" description="SANT" evidence="10">
    <location>
        <begin position="82"/>
        <end position="135"/>
    </location>
</feature>
<evidence type="ECO:0000259" key="10">
    <source>
        <dbReference type="PROSITE" id="PS51293"/>
    </source>
</evidence>
<evidence type="ECO:0000259" key="11">
    <source>
        <dbReference type="PROSITE" id="PS51294"/>
    </source>
</evidence>
<keyword evidence="3" id="KW-0238">DNA-binding</keyword>
<feature type="domain" description="Myb-like" evidence="8">
    <location>
        <begin position="79"/>
        <end position="131"/>
    </location>
</feature>
<evidence type="ECO:0000313" key="12">
    <source>
        <dbReference type="EMBL" id="KAB1207943.1"/>
    </source>
</evidence>
<dbReference type="GO" id="GO:0009739">
    <property type="term" value="P:response to gibberellin"/>
    <property type="evidence" value="ECO:0007669"/>
    <property type="project" value="TreeGrafter"/>
</dbReference>
<evidence type="ECO:0000256" key="5">
    <source>
        <dbReference type="ARBA" id="ARBA00023242"/>
    </source>
</evidence>
<dbReference type="Pfam" id="PF00249">
    <property type="entry name" value="Myb_DNA-binding"/>
    <property type="match status" value="1"/>
</dbReference>
<sequence>MSRTCSQCGNNGHNSRTCTDSSGGENGIMLFGVRLTEGNSFRKSASMTNLSQFDQQPQDSNPEAGYASDDVVHPSGRSRERKRGVPWTEEEHRLFLLGLQKVGKGDWRGISRNFVKTRTPTQVASHAQKYFLRRTNQNRRRRRSSLFDITADMYMGSSGSADEDQAHHEPVPLPKPQPRDLNHSTLGGFPLSTFPLALAPVVVPLPVEDPMDSLSLGPNSNNHTRMSSKPIRPIPIIPVSPSSKMADLNLNQTTHADSSPLSLKLSTPSSDEQSSQAKHSSAFQGMPGNFSSSGDSIISVA</sequence>
<dbReference type="SMART" id="SM00717">
    <property type="entry name" value="SANT"/>
    <property type="match status" value="1"/>
</dbReference>
<dbReference type="FunFam" id="1.10.10.60:FF:000009">
    <property type="entry name" value="transcription factor MYB1R1"/>
    <property type="match status" value="1"/>
</dbReference>
<dbReference type="NCBIfam" id="TIGR01557">
    <property type="entry name" value="myb_SHAQKYF"/>
    <property type="match status" value="1"/>
</dbReference>
<dbReference type="InterPro" id="IPR009057">
    <property type="entry name" value="Homeodomain-like_sf"/>
</dbReference>
<dbReference type="AlphaFoldDB" id="A0A6A1V5A0"/>
<evidence type="ECO:0000259" key="8">
    <source>
        <dbReference type="PROSITE" id="PS50090"/>
    </source>
</evidence>
<dbReference type="GO" id="GO:0009723">
    <property type="term" value="P:response to ethylene"/>
    <property type="evidence" value="ECO:0007669"/>
    <property type="project" value="TreeGrafter"/>
</dbReference>
<dbReference type="InterPro" id="IPR001005">
    <property type="entry name" value="SANT/Myb"/>
</dbReference>
<gene>
    <name evidence="12" type="ORF">CJ030_MR7G026892</name>
</gene>
<feature type="region of interest" description="Disordered" evidence="7">
    <location>
        <begin position="254"/>
        <end position="301"/>
    </location>
</feature>
<evidence type="ECO:0000256" key="1">
    <source>
        <dbReference type="ARBA" id="ARBA00004123"/>
    </source>
</evidence>
<feature type="domain" description="CCHC-type" evidence="9">
    <location>
        <begin position="5"/>
        <end position="20"/>
    </location>
</feature>
<dbReference type="CDD" id="cd00167">
    <property type="entry name" value="SANT"/>
    <property type="match status" value="1"/>
</dbReference>
<feature type="region of interest" description="Disordered" evidence="7">
    <location>
        <begin position="1"/>
        <end position="23"/>
    </location>
</feature>
<feature type="domain" description="HTH myb-type" evidence="11">
    <location>
        <begin position="79"/>
        <end position="135"/>
    </location>
</feature>
<name>A0A6A1V5A0_9ROSI</name>
<feature type="compositionally biased region" description="Low complexity" evidence="7">
    <location>
        <begin position="258"/>
        <end position="270"/>
    </location>
</feature>
<feature type="compositionally biased region" description="Polar residues" evidence="7">
    <location>
        <begin position="216"/>
        <end position="225"/>
    </location>
</feature>
<dbReference type="Proteomes" id="UP000516437">
    <property type="component" value="Chromosome 7"/>
</dbReference>
<keyword evidence="13" id="KW-1185">Reference proteome</keyword>
<dbReference type="InterPro" id="IPR001878">
    <property type="entry name" value="Znf_CCHC"/>
</dbReference>
<evidence type="ECO:0000259" key="9">
    <source>
        <dbReference type="PROSITE" id="PS50158"/>
    </source>
</evidence>
<keyword evidence="4" id="KW-0804">Transcription</keyword>
<evidence type="ECO:0000256" key="2">
    <source>
        <dbReference type="ARBA" id="ARBA00023015"/>
    </source>
</evidence>
<feature type="region of interest" description="Disordered" evidence="7">
    <location>
        <begin position="215"/>
        <end position="234"/>
    </location>
</feature>
<dbReference type="SUPFAM" id="SSF46689">
    <property type="entry name" value="Homeodomain-like"/>
    <property type="match status" value="1"/>
</dbReference>
<dbReference type="PROSITE" id="PS51294">
    <property type="entry name" value="HTH_MYB"/>
    <property type="match status" value="1"/>
</dbReference>
<evidence type="ECO:0000256" key="7">
    <source>
        <dbReference type="SAM" id="MobiDB-lite"/>
    </source>
</evidence>
<organism evidence="12 13">
    <name type="scientific">Morella rubra</name>
    <name type="common">Chinese bayberry</name>
    <dbReference type="NCBI Taxonomy" id="262757"/>
    <lineage>
        <taxon>Eukaryota</taxon>
        <taxon>Viridiplantae</taxon>
        <taxon>Streptophyta</taxon>
        <taxon>Embryophyta</taxon>
        <taxon>Tracheophyta</taxon>
        <taxon>Spermatophyta</taxon>
        <taxon>Magnoliopsida</taxon>
        <taxon>eudicotyledons</taxon>
        <taxon>Gunneridae</taxon>
        <taxon>Pentapetalae</taxon>
        <taxon>rosids</taxon>
        <taxon>fabids</taxon>
        <taxon>Fagales</taxon>
        <taxon>Myricaceae</taxon>
        <taxon>Morella</taxon>
    </lineage>
</organism>
<dbReference type="OrthoDB" id="118550at2759"/>
<proteinExistence type="predicted"/>
<dbReference type="PANTHER" id="PTHR44191">
    <property type="entry name" value="TRANSCRIPTION FACTOR KUA1"/>
    <property type="match status" value="1"/>
</dbReference>
<dbReference type="InterPro" id="IPR052245">
    <property type="entry name" value="Plant_Stress_Dev_TF"/>
</dbReference>
<dbReference type="PROSITE" id="PS50090">
    <property type="entry name" value="MYB_LIKE"/>
    <property type="match status" value="1"/>
</dbReference>
<keyword evidence="5" id="KW-0539">Nucleus</keyword>
<comment type="subcellular location">
    <subcellularLocation>
        <location evidence="1">Nucleus</location>
    </subcellularLocation>
</comment>
<dbReference type="GO" id="GO:0005634">
    <property type="term" value="C:nucleus"/>
    <property type="evidence" value="ECO:0007669"/>
    <property type="project" value="UniProtKB-SubCell"/>
</dbReference>
<evidence type="ECO:0000256" key="4">
    <source>
        <dbReference type="ARBA" id="ARBA00023163"/>
    </source>
</evidence>
<evidence type="ECO:0000313" key="13">
    <source>
        <dbReference type="Proteomes" id="UP000516437"/>
    </source>
</evidence>
<feature type="region of interest" description="Disordered" evidence="7">
    <location>
        <begin position="156"/>
        <end position="184"/>
    </location>
</feature>
<dbReference type="GO" id="GO:0008270">
    <property type="term" value="F:zinc ion binding"/>
    <property type="evidence" value="ECO:0007669"/>
    <property type="project" value="UniProtKB-KW"/>
</dbReference>
<dbReference type="InterPro" id="IPR006447">
    <property type="entry name" value="Myb_dom_plants"/>
</dbReference>
<keyword evidence="2" id="KW-0805">Transcription regulation</keyword>
<dbReference type="GO" id="GO:0006355">
    <property type="term" value="P:regulation of DNA-templated transcription"/>
    <property type="evidence" value="ECO:0007669"/>
    <property type="project" value="UniProtKB-ARBA"/>
</dbReference>
<evidence type="ECO:0000256" key="3">
    <source>
        <dbReference type="ARBA" id="ARBA00023125"/>
    </source>
</evidence>
<dbReference type="PROSITE" id="PS51293">
    <property type="entry name" value="SANT"/>
    <property type="match status" value="1"/>
</dbReference>
<feature type="compositionally biased region" description="Polar residues" evidence="7">
    <location>
        <begin position="271"/>
        <end position="301"/>
    </location>
</feature>
<keyword evidence="6" id="KW-0862">Zinc</keyword>
<feature type="compositionally biased region" description="Polar residues" evidence="7">
    <location>
        <begin position="51"/>
        <end position="61"/>
    </location>
</feature>
<keyword evidence="6" id="KW-0863">Zinc-finger</keyword>
<dbReference type="EMBL" id="RXIC02000025">
    <property type="protein sequence ID" value="KAB1207943.1"/>
    <property type="molecule type" value="Genomic_DNA"/>
</dbReference>
<dbReference type="Gene3D" id="1.10.10.60">
    <property type="entry name" value="Homeodomain-like"/>
    <property type="match status" value="1"/>
</dbReference>
<evidence type="ECO:0000256" key="6">
    <source>
        <dbReference type="PROSITE-ProRule" id="PRU00047"/>
    </source>
</evidence>